<dbReference type="SUPFAM" id="SSF52980">
    <property type="entry name" value="Restriction endonuclease-like"/>
    <property type="match status" value="1"/>
</dbReference>
<dbReference type="PANTHER" id="PTHR30015">
    <property type="entry name" value="MRR RESTRICTION SYSTEM PROTEIN"/>
    <property type="match status" value="1"/>
</dbReference>
<dbReference type="InterPro" id="IPR011856">
    <property type="entry name" value="tRNA_endonuc-like_dom_sf"/>
</dbReference>
<evidence type="ECO:0000256" key="1">
    <source>
        <dbReference type="SAM" id="Phobius"/>
    </source>
</evidence>
<keyword evidence="1" id="KW-0812">Transmembrane</keyword>
<evidence type="ECO:0000259" key="2">
    <source>
        <dbReference type="Pfam" id="PF04471"/>
    </source>
</evidence>
<evidence type="ECO:0000313" key="3">
    <source>
        <dbReference type="EMBL" id="KDR60842.1"/>
    </source>
</evidence>
<keyword evidence="1" id="KW-1133">Transmembrane helix</keyword>
<dbReference type="Proteomes" id="UP000027443">
    <property type="component" value="Unassembled WGS sequence"/>
</dbReference>
<dbReference type="GO" id="GO:0004519">
    <property type="term" value="F:endonuclease activity"/>
    <property type="evidence" value="ECO:0007669"/>
    <property type="project" value="UniProtKB-KW"/>
</dbReference>
<dbReference type="EMBL" id="JHDU01000038">
    <property type="protein sequence ID" value="KDR60842.1"/>
    <property type="molecule type" value="Genomic_DNA"/>
</dbReference>
<dbReference type="InterPro" id="IPR007560">
    <property type="entry name" value="Restrct_endonuc_IV_Mrr"/>
</dbReference>
<keyword evidence="4" id="KW-1185">Reference proteome</keyword>
<accession>A0ABR4S5C8</accession>
<protein>
    <submittedName>
        <fullName evidence="3">Restriction endonuclease</fullName>
    </submittedName>
</protein>
<organism evidence="3 4">
    <name type="scientific">Streptomyces wadayamensis</name>
    <dbReference type="NCBI Taxonomy" id="141454"/>
    <lineage>
        <taxon>Bacteria</taxon>
        <taxon>Bacillati</taxon>
        <taxon>Actinomycetota</taxon>
        <taxon>Actinomycetes</taxon>
        <taxon>Kitasatosporales</taxon>
        <taxon>Streptomycetaceae</taxon>
        <taxon>Streptomyces</taxon>
    </lineage>
</organism>
<proteinExistence type="predicted"/>
<keyword evidence="3" id="KW-0540">Nuclease</keyword>
<evidence type="ECO:0000313" key="4">
    <source>
        <dbReference type="Proteomes" id="UP000027443"/>
    </source>
</evidence>
<name>A0ABR4S5C8_9ACTN</name>
<keyword evidence="3" id="KW-0378">Hydrolase</keyword>
<sequence>MDALRGSRLMRRSRSQGGWAAIPWWAWGLGSMAGLIVLWQVAQQWPVWTGFGLASAAVGLALKPGGSALAARLGRSVLPAGPVRYSLAHLDSLDPTAFELAICSLLRRDGLAAQHVGRAGDKGADVLVVDRSRRRVVVQCKRLRPDRRVGDQDVQRVNGTYRHDHGAAFAVIVTTGGFTTAARASGPRYGIHLVDRDALERWAALGEPLYRILRISDAGARSGKRSPGFLRARRSPG</sequence>
<dbReference type="Gene3D" id="3.40.1350.10">
    <property type="match status" value="1"/>
</dbReference>
<feature type="domain" description="Restriction endonuclease type IV Mrr" evidence="2">
    <location>
        <begin position="90"/>
        <end position="202"/>
    </location>
</feature>
<dbReference type="PANTHER" id="PTHR30015:SF6">
    <property type="entry name" value="SLL1429 PROTEIN"/>
    <property type="match status" value="1"/>
</dbReference>
<reference evidence="3 4" key="1">
    <citation type="submission" date="2014-03" db="EMBL/GenBank/DDBJ databases">
        <title>Genome Sequence of Streptomyces wadayamensis A23 strain, an endophytic actinobacteria from Citrus reticulata.</title>
        <authorList>
            <person name="de Oliveira L.G."/>
            <person name="Tormet G.D."/>
            <person name="Marcon J."/>
            <person name="Samborsky M."/>
            <person name="Araujo W.L."/>
            <person name="de Azevedo J.L."/>
        </authorList>
    </citation>
    <scope>NUCLEOTIDE SEQUENCE [LARGE SCALE GENOMIC DNA]</scope>
    <source>
        <strain evidence="3 4">A23</strain>
    </source>
</reference>
<dbReference type="InterPro" id="IPR011335">
    <property type="entry name" value="Restrct_endonuc-II-like"/>
</dbReference>
<keyword evidence="3" id="KW-0255">Endonuclease</keyword>
<comment type="caution">
    <text evidence="3">The sequence shown here is derived from an EMBL/GenBank/DDBJ whole genome shotgun (WGS) entry which is preliminary data.</text>
</comment>
<dbReference type="Pfam" id="PF04471">
    <property type="entry name" value="Mrr_cat"/>
    <property type="match status" value="1"/>
</dbReference>
<feature type="transmembrane region" description="Helical" evidence="1">
    <location>
        <begin position="21"/>
        <end position="39"/>
    </location>
</feature>
<gene>
    <name evidence="3" type="ORF">DC60_08310</name>
</gene>
<dbReference type="InterPro" id="IPR052906">
    <property type="entry name" value="Type_IV_Methyl-Rstrct_Enzyme"/>
</dbReference>
<keyword evidence="1" id="KW-0472">Membrane</keyword>